<feature type="domain" description="Erythromycin biosynthesis protein CIII-like C-terminal" evidence="2">
    <location>
        <begin position="305"/>
        <end position="407"/>
    </location>
</feature>
<dbReference type="RefSeq" id="WP_012786904.1">
    <property type="nucleotide sequence ID" value="NC_013131.1"/>
</dbReference>
<dbReference type="HOGENOM" id="CLU_000537_8_0_11"/>
<dbReference type="KEGG" id="cai:Caci_2696"/>
<dbReference type="Pfam" id="PF06722">
    <property type="entry name" value="EryCIII-like_C"/>
    <property type="match status" value="1"/>
</dbReference>
<protein>
    <submittedName>
        <fullName evidence="3">Sterol 3-beta-glucosyltransferase</fullName>
        <ecNumber evidence="3">2.4.1.173</ecNumber>
    </submittedName>
</protein>
<dbReference type="Proteomes" id="UP000000851">
    <property type="component" value="Chromosome"/>
</dbReference>
<dbReference type="GO" id="GO:0033072">
    <property type="term" value="P:vancomycin biosynthetic process"/>
    <property type="evidence" value="ECO:0007669"/>
    <property type="project" value="UniProtKB-ARBA"/>
</dbReference>
<dbReference type="InterPro" id="IPR010610">
    <property type="entry name" value="EryCIII-like_C"/>
</dbReference>
<dbReference type="AlphaFoldDB" id="C7PZF4"/>
<dbReference type="InterPro" id="IPR050426">
    <property type="entry name" value="Glycosyltransferase_28"/>
</dbReference>
<dbReference type="FunFam" id="3.40.50.2000:FF:000009">
    <property type="entry name" value="Sterol 3-beta-glucosyltransferase UGT80A2"/>
    <property type="match status" value="1"/>
</dbReference>
<dbReference type="Gene3D" id="3.40.50.2000">
    <property type="entry name" value="Glycogen Phosphorylase B"/>
    <property type="match status" value="2"/>
</dbReference>
<dbReference type="GO" id="GO:0016906">
    <property type="term" value="F:sterol 3-beta-glucosyltransferase activity"/>
    <property type="evidence" value="ECO:0007669"/>
    <property type="project" value="UniProtKB-EC"/>
</dbReference>
<dbReference type="PANTHER" id="PTHR48050">
    <property type="entry name" value="STEROL 3-BETA-GLUCOSYLTRANSFERASE"/>
    <property type="match status" value="1"/>
</dbReference>
<dbReference type="EC" id="2.4.1.173" evidence="3"/>
<accession>C7PZF4</accession>
<evidence type="ECO:0000259" key="2">
    <source>
        <dbReference type="Pfam" id="PF06722"/>
    </source>
</evidence>
<dbReference type="Pfam" id="PF03033">
    <property type="entry name" value="Glyco_transf_28"/>
    <property type="match status" value="1"/>
</dbReference>
<name>C7PZF4_CATAD</name>
<dbReference type="GO" id="GO:0005975">
    <property type="term" value="P:carbohydrate metabolic process"/>
    <property type="evidence" value="ECO:0007669"/>
    <property type="project" value="InterPro"/>
</dbReference>
<keyword evidence="4" id="KW-1185">Reference proteome</keyword>
<dbReference type="SUPFAM" id="SSF53756">
    <property type="entry name" value="UDP-Glycosyltransferase/glycogen phosphorylase"/>
    <property type="match status" value="1"/>
</dbReference>
<dbReference type="InParanoid" id="C7PZF4"/>
<dbReference type="EMBL" id="CP001700">
    <property type="protein sequence ID" value="ACU71611.1"/>
    <property type="molecule type" value="Genomic_DNA"/>
</dbReference>
<keyword evidence="3" id="KW-0808">Transferase</keyword>
<dbReference type="InterPro" id="IPR004276">
    <property type="entry name" value="GlycoTrans_28_N"/>
</dbReference>
<gene>
    <name evidence="3" type="ordered locus">Caci_2696</name>
</gene>
<dbReference type="OrthoDB" id="3253247at2"/>
<feature type="domain" description="Glycosyltransferase family 28 N-terminal" evidence="1">
    <location>
        <begin position="6"/>
        <end position="63"/>
    </location>
</feature>
<keyword evidence="3" id="KW-0328">Glycosyltransferase</keyword>
<sequence>MKVGIVLFGSRGDIQPYAALAHGLTAAGHEVVIAANADAAPIVDAVGVRFVPVAELDIRKWLSSPVGQEALMAGTAQALLDSANAWIVSALPSLVAATKEVADGADVVISGFPMDDYVAAVCAAQGVPMIIGYLTPWLPTKEFPPAYMRVGRPDPELLSGEDNLRTYQEFEEIFWRGRREAVAELRASLGLAPVDRPLLQTAPDLGYTVLHAYSPVVVPTPQDWGQGNVFTGYWRLPAAARERLGEAVPPAELVEWLDAGTPPIYLGFGSMPIMDPAPVLRMAAAAAERAGVRILIGAGWTDMTEAAAGLPDHVAVVNEVDHDWLFPRCAAVVHHGGAGTVAAGLTAGRPSFVFSMFFDQPYWGAQIARLHAGGGRMLTEMDLDTLTEAMVLLGDGHVRGHAAEIGDRLRQEDGVAAAIKVITDPARAVIPR</sequence>
<dbReference type="InterPro" id="IPR002213">
    <property type="entry name" value="UDP_glucos_trans"/>
</dbReference>
<dbReference type="FunCoup" id="C7PZF4">
    <property type="interactions" value="81"/>
</dbReference>
<organism evidence="3 4">
    <name type="scientific">Catenulispora acidiphila (strain DSM 44928 / JCM 14897 / NBRC 102108 / NRRL B-24433 / ID139908)</name>
    <dbReference type="NCBI Taxonomy" id="479433"/>
    <lineage>
        <taxon>Bacteria</taxon>
        <taxon>Bacillati</taxon>
        <taxon>Actinomycetota</taxon>
        <taxon>Actinomycetes</taxon>
        <taxon>Catenulisporales</taxon>
        <taxon>Catenulisporaceae</taxon>
        <taxon>Catenulispora</taxon>
    </lineage>
</organism>
<dbReference type="CDD" id="cd03784">
    <property type="entry name" value="GT1_Gtf-like"/>
    <property type="match status" value="1"/>
</dbReference>
<dbReference type="eggNOG" id="COG1819">
    <property type="taxonomic scope" value="Bacteria"/>
</dbReference>
<evidence type="ECO:0000259" key="1">
    <source>
        <dbReference type="Pfam" id="PF03033"/>
    </source>
</evidence>
<evidence type="ECO:0000313" key="3">
    <source>
        <dbReference type="EMBL" id="ACU71611.1"/>
    </source>
</evidence>
<proteinExistence type="predicted"/>
<reference evidence="3 4" key="1">
    <citation type="journal article" date="2009" name="Stand. Genomic Sci.">
        <title>Complete genome sequence of Catenulispora acidiphila type strain (ID 139908).</title>
        <authorList>
            <person name="Copeland A."/>
            <person name="Lapidus A."/>
            <person name="Glavina Del Rio T."/>
            <person name="Nolan M."/>
            <person name="Lucas S."/>
            <person name="Chen F."/>
            <person name="Tice H."/>
            <person name="Cheng J.F."/>
            <person name="Bruce D."/>
            <person name="Goodwin L."/>
            <person name="Pitluck S."/>
            <person name="Mikhailova N."/>
            <person name="Pati A."/>
            <person name="Ivanova N."/>
            <person name="Mavromatis K."/>
            <person name="Chen A."/>
            <person name="Palaniappan K."/>
            <person name="Chain P."/>
            <person name="Land M."/>
            <person name="Hauser L."/>
            <person name="Chang Y.J."/>
            <person name="Jeffries C.D."/>
            <person name="Chertkov O."/>
            <person name="Brettin T."/>
            <person name="Detter J.C."/>
            <person name="Han C."/>
            <person name="Ali Z."/>
            <person name="Tindall B.J."/>
            <person name="Goker M."/>
            <person name="Bristow J."/>
            <person name="Eisen J.A."/>
            <person name="Markowitz V."/>
            <person name="Hugenholtz P."/>
            <person name="Kyrpides N.C."/>
            <person name="Klenk H.P."/>
        </authorList>
    </citation>
    <scope>NUCLEOTIDE SEQUENCE [LARGE SCALE GENOMIC DNA]</scope>
    <source>
        <strain evidence="4">DSM 44928 / JCM 14897 / NBRC 102108 / NRRL B-24433 / ID139908</strain>
    </source>
</reference>
<evidence type="ECO:0000313" key="4">
    <source>
        <dbReference type="Proteomes" id="UP000000851"/>
    </source>
</evidence>
<dbReference type="CAZy" id="GT1">
    <property type="family name" value="Glycosyltransferase Family 1"/>
</dbReference>
<dbReference type="STRING" id="479433.Caci_2696"/>
<dbReference type="PANTHER" id="PTHR48050:SF13">
    <property type="entry name" value="STEROL 3-BETA-GLUCOSYLTRANSFERASE UGT80A2"/>
    <property type="match status" value="1"/>
</dbReference>